<protein>
    <recommendedName>
        <fullName evidence="1">DUF4180 domain-containing protein</fullName>
    </recommendedName>
</protein>
<proteinExistence type="predicted"/>
<sequence length="124" mass="13433">MRSMERNGHHVLVVDRSFQIQSVQQALDLMGDVMNHSGSEAVVICSESLPDAFFDLKTCFAGEVLQKFSSYGIRLAIVGNFEGYASGALQAFIRECNKGSLVFWKGSLEDALDALCGPEHSSGG</sequence>
<feature type="domain" description="DUF4180" evidence="1">
    <location>
        <begin position="7"/>
        <end position="114"/>
    </location>
</feature>
<comment type="caution">
    <text evidence="2">The sequence shown here is derived from an EMBL/GenBank/DDBJ whole genome shotgun (WGS) entry which is preliminary data.</text>
</comment>
<keyword evidence="3" id="KW-1185">Reference proteome</keyword>
<name>V7I898_9CLOT</name>
<gene>
    <name evidence="2" type="ORF">T472_0206145</name>
</gene>
<dbReference type="EMBL" id="AXUN02000101">
    <property type="protein sequence ID" value="ETA81506.1"/>
    <property type="molecule type" value="Genomic_DNA"/>
</dbReference>
<dbReference type="PATRIC" id="fig|994573.3.peg.1148"/>
<evidence type="ECO:0000313" key="3">
    <source>
        <dbReference type="Proteomes" id="UP000017747"/>
    </source>
</evidence>
<dbReference type="RefSeq" id="WP_023383280.1">
    <property type="nucleotide sequence ID" value="NZ_AXUN02000101.1"/>
</dbReference>
<evidence type="ECO:0000313" key="2">
    <source>
        <dbReference type="EMBL" id="ETA81506.1"/>
    </source>
</evidence>
<organism evidence="2 3">
    <name type="scientific">Youngiibacter fragilis 232.1</name>
    <dbReference type="NCBI Taxonomy" id="994573"/>
    <lineage>
        <taxon>Bacteria</taxon>
        <taxon>Bacillati</taxon>
        <taxon>Bacillota</taxon>
        <taxon>Clostridia</taxon>
        <taxon>Eubacteriales</taxon>
        <taxon>Clostridiaceae</taxon>
        <taxon>Youngiibacter</taxon>
    </lineage>
</organism>
<dbReference type="AlphaFoldDB" id="V7I898"/>
<reference evidence="2 3" key="1">
    <citation type="journal article" date="2014" name="Genome Announc.">
        <title>Genome Sequence of Youngiibacter fragilis, the Type Strain of the Genus Youngiibacter.</title>
        <authorList>
            <person name="Wawrik C.B."/>
            <person name="Callaghan A.V."/>
            <person name="Stamps B.W."/>
            <person name="Wawrik B."/>
        </authorList>
    </citation>
    <scope>NUCLEOTIDE SEQUENCE [LARGE SCALE GENOMIC DNA]</scope>
    <source>
        <strain evidence="2 3">232.1</strain>
    </source>
</reference>
<dbReference type="OrthoDB" id="8595425at2"/>
<dbReference type="Proteomes" id="UP000017747">
    <property type="component" value="Unassembled WGS sequence"/>
</dbReference>
<evidence type="ECO:0000259" key="1">
    <source>
        <dbReference type="Pfam" id="PF13788"/>
    </source>
</evidence>
<dbReference type="eggNOG" id="ENOG5032Z57">
    <property type="taxonomic scope" value="Bacteria"/>
</dbReference>
<dbReference type="InterPro" id="IPR025438">
    <property type="entry name" value="DUF4180"/>
</dbReference>
<dbReference type="Pfam" id="PF13788">
    <property type="entry name" value="DUF4180"/>
    <property type="match status" value="1"/>
</dbReference>
<accession>V7I898</accession>